<dbReference type="InterPro" id="IPR050883">
    <property type="entry name" value="PNGase"/>
</dbReference>
<evidence type="ECO:0000313" key="4">
    <source>
        <dbReference type="EMBL" id="ADW68791.1"/>
    </source>
</evidence>
<keyword evidence="1" id="KW-0732">Signal</keyword>
<dbReference type="FunFam" id="1.20.1050.60:FF:000001">
    <property type="entry name" value="Putative alpha-1,2-mannosidase"/>
    <property type="match status" value="1"/>
</dbReference>
<name>E8WYV5_GRATM</name>
<dbReference type="Gene3D" id="3.30.2080.10">
    <property type="entry name" value="GH92 mannosidase domain"/>
    <property type="match status" value="1"/>
</dbReference>
<dbReference type="eggNOG" id="COG3537">
    <property type="taxonomic scope" value="Bacteria"/>
</dbReference>
<dbReference type="PANTHER" id="PTHR12143">
    <property type="entry name" value="PEPTIDE N-GLYCANASE PNGASE -RELATED"/>
    <property type="match status" value="1"/>
</dbReference>
<keyword evidence="5" id="KW-1185">Reference proteome</keyword>
<dbReference type="KEGG" id="acm:AciX9_1743"/>
<evidence type="ECO:0000259" key="2">
    <source>
        <dbReference type="Pfam" id="PF07971"/>
    </source>
</evidence>
<accession>E8WYV5</accession>
<feature type="chain" id="PRO_5003230082" evidence="1">
    <location>
        <begin position="20"/>
        <end position="739"/>
    </location>
</feature>
<dbReference type="Pfam" id="PF07971">
    <property type="entry name" value="Glyco_hydro_92"/>
    <property type="match status" value="1"/>
</dbReference>
<proteinExistence type="predicted"/>
<dbReference type="FunFam" id="3.30.2080.10:FF:000001">
    <property type="entry name" value="Alpha-1,2-mannosidase subfamily"/>
    <property type="match status" value="1"/>
</dbReference>
<dbReference type="GO" id="GO:0005975">
    <property type="term" value="P:carbohydrate metabolic process"/>
    <property type="evidence" value="ECO:0007669"/>
    <property type="project" value="InterPro"/>
</dbReference>
<protein>
    <submittedName>
        <fullName evidence="4">Alpha-1,2-mannosidase</fullName>
    </submittedName>
</protein>
<reference evidence="5" key="1">
    <citation type="submission" date="2011-01" db="EMBL/GenBank/DDBJ databases">
        <title>Complete sequence of chromosome of Acidobacterium sp. MP5ACTX9.</title>
        <authorList>
            <consortium name="US DOE Joint Genome Institute"/>
            <person name="Lucas S."/>
            <person name="Copeland A."/>
            <person name="Lapidus A."/>
            <person name="Cheng J.-F."/>
            <person name="Goodwin L."/>
            <person name="Pitluck S."/>
            <person name="Teshima H."/>
            <person name="Detter J.C."/>
            <person name="Han C."/>
            <person name="Tapia R."/>
            <person name="Land M."/>
            <person name="Hauser L."/>
            <person name="Kyrpides N."/>
            <person name="Ivanova N."/>
            <person name="Ovchinnikova G."/>
            <person name="Pagani I."/>
            <person name="Rawat S.R."/>
            <person name="Mannisto M."/>
            <person name="Haggblom M.M."/>
            <person name="Woyke T."/>
        </authorList>
    </citation>
    <scope>NUCLEOTIDE SEQUENCE [LARGE SCALE GENOMIC DNA]</scope>
    <source>
        <strain evidence="5">MP5ACTX9</strain>
    </source>
</reference>
<feature type="domain" description="Glycosyl hydrolase family 92 N-terminal" evidence="3">
    <location>
        <begin position="28"/>
        <end position="261"/>
    </location>
</feature>
<evidence type="ECO:0000313" key="5">
    <source>
        <dbReference type="Proteomes" id="UP000000343"/>
    </source>
</evidence>
<organism evidence="5">
    <name type="scientific">Granulicella tundricola (strain ATCC BAA-1859 / DSM 23138 / MP5ACTX9)</name>
    <dbReference type="NCBI Taxonomy" id="1198114"/>
    <lineage>
        <taxon>Bacteria</taxon>
        <taxon>Pseudomonadati</taxon>
        <taxon>Acidobacteriota</taxon>
        <taxon>Terriglobia</taxon>
        <taxon>Terriglobales</taxon>
        <taxon>Acidobacteriaceae</taxon>
        <taxon>Granulicella</taxon>
    </lineage>
</organism>
<dbReference type="Proteomes" id="UP000000343">
    <property type="component" value="Chromosome"/>
</dbReference>
<dbReference type="InterPro" id="IPR041371">
    <property type="entry name" value="GH92_N"/>
</dbReference>
<dbReference type="InterPro" id="IPR005887">
    <property type="entry name" value="GH92_a_mannosidase_put"/>
</dbReference>
<dbReference type="HOGENOM" id="CLU_003690_2_2_0"/>
<dbReference type="GO" id="GO:0000224">
    <property type="term" value="F:peptide-N4-(N-acetyl-beta-glucosaminyl)asparagine amidase activity"/>
    <property type="evidence" value="ECO:0007669"/>
    <property type="project" value="TreeGrafter"/>
</dbReference>
<evidence type="ECO:0000259" key="3">
    <source>
        <dbReference type="Pfam" id="PF17678"/>
    </source>
</evidence>
<dbReference type="OrthoDB" id="9804511at2"/>
<evidence type="ECO:0000256" key="1">
    <source>
        <dbReference type="SAM" id="SignalP"/>
    </source>
</evidence>
<feature type="domain" description="Glycosyl hydrolase family 92" evidence="2">
    <location>
        <begin position="267"/>
        <end position="729"/>
    </location>
</feature>
<dbReference type="PaxDb" id="1198114-AciX9_1743"/>
<sequence length="739" mass="81574">MRILLLVPLLALLSSDLQGTAQTQPAQWVNERIGTANEGQTFPATGPPFAMTQWTPQTRDGNVKCVAPYYDKDTRIQGFRGSHFLSGSCTQDYGSMTIMPLTGPLKLDAVERASGFDRASEVLTPYRYAVTLRDYNIDAEVTGTTRAGILNFKFNNPGKSWILVQANTSPGDGKIQIDPTRGEILATIPARRLYAGNGQPAGFSGYSVVQFDHPFHTGGTWAGKDAHAGAIEQDGKPGTPGAYVSFDLKPGESVKVKVGTSFTSLDEARKNLQAEIPDWNFAEVAAHAQKDWNTALGRIAVKDETARKRIFYTALYHSMLLPRTFSDVDGSYPSFAGGSRVETAKDFVYYTDYSLWDTFRAVHPMLTILDPAREVDMVKSLIAMGQQGGFLPIFPAWNSYTSEMVGDHAVTVIGDAYLKGLRGFDIEAAYQLMKKNALETPKDHAEYLDGKGRRALESYLKYGYIPLEDKVPDAFHKQEQVSRTLEYAYDDFVVAEVAQSLDHQQDADLFHHRAQNYRNVIDPQTGFARGRHADGTWDTPFDPAVKYPYITEGLPYQYTFFVPQDLPGLITLVGGNEAFIRKLDALFAGNYYDHGNEPSHHIAYLYDNAGAAWKTQQHVRSIMESQYSDAPAGLAGNDDSGQMSAWYVMSALGFYPVTPGVPVYQIGSPLFDDATIHLPSGKLFQIHAAGASSGRQYIQSATLNGTPLNRSWIKHSEVVAGGNLVFEMSSHPNPDWPRP</sequence>
<gene>
    <name evidence="4" type="ordered locus">AciX9_1743</name>
</gene>
<dbReference type="Gene3D" id="1.20.1610.10">
    <property type="entry name" value="alpha-1,2-mannosidases domains"/>
    <property type="match status" value="1"/>
</dbReference>
<dbReference type="GO" id="GO:0030246">
    <property type="term" value="F:carbohydrate binding"/>
    <property type="evidence" value="ECO:0007669"/>
    <property type="project" value="InterPro"/>
</dbReference>
<feature type="signal peptide" evidence="1">
    <location>
        <begin position="1"/>
        <end position="19"/>
    </location>
</feature>
<dbReference type="InterPro" id="IPR008928">
    <property type="entry name" value="6-hairpin_glycosidase_sf"/>
</dbReference>
<dbReference type="Gene3D" id="2.70.98.10">
    <property type="match status" value="1"/>
</dbReference>
<dbReference type="SUPFAM" id="SSF48208">
    <property type="entry name" value="Six-hairpin glycosidases"/>
    <property type="match status" value="1"/>
</dbReference>
<dbReference type="NCBIfam" id="TIGR01180">
    <property type="entry name" value="aman2_put"/>
    <property type="match status" value="1"/>
</dbReference>
<dbReference type="RefSeq" id="WP_013580110.1">
    <property type="nucleotide sequence ID" value="NC_015064.1"/>
</dbReference>
<dbReference type="PANTHER" id="PTHR12143:SF43">
    <property type="entry name" value="PUTATIVE-RELATED"/>
    <property type="match status" value="1"/>
</dbReference>
<dbReference type="GO" id="GO:0006516">
    <property type="term" value="P:glycoprotein catabolic process"/>
    <property type="evidence" value="ECO:0007669"/>
    <property type="project" value="TreeGrafter"/>
</dbReference>
<dbReference type="InterPro" id="IPR014718">
    <property type="entry name" value="GH-type_carb-bd"/>
</dbReference>
<dbReference type="GO" id="GO:0005829">
    <property type="term" value="C:cytosol"/>
    <property type="evidence" value="ECO:0007669"/>
    <property type="project" value="TreeGrafter"/>
</dbReference>
<dbReference type="Gene3D" id="1.20.1050.60">
    <property type="entry name" value="alpha-1,2-mannosidase"/>
    <property type="match status" value="1"/>
</dbReference>
<dbReference type="STRING" id="1198114.AciX9_1743"/>
<dbReference type="AlphaFoldDB" id="E8WYV5"/>
<dbReference type="EMBL" id="CP002480">
    <property type="protein sequence ID" value="ADW68791.1"/>
    <property type="molecule type" value="Genomic_DNA"/>
</dbReference>
<dbReference type="Pfam" id="PF17678">
    <property type="entry name" value="Glyco_hydro_92N"/>
    <property type="match status" value="1"/>
</dbReference>
<dbReference type="InterPro" id="IPR012939">
    <property type="entry name" value="Glyco_hydro_92"/>
</dbReference>